<evidence type="ECO:0000313" key="3">
    <source>
        <dbReference type="EMBL" id="MQN77215.1"/>
    </source>
</evidence>
<accession>A0AA90V9W7</accession>
<sequence length="272" mass="31515">MANNIVSVIMPTYNTGKLLIGSINSVLNQTYTNIELLIVDDCSSDEETKRILNDFSLKDCRVNVTYLKSNHGPSYARNIAIEKATGRYIAFCDSDDKWHPEKIEKQIDLMEKKNCALCCSAYCICDIDNNIIGINIPPKHITLDQMKYDNKIGCTTAIYDIKKLGKKYYMPKLYKSEDWALFLQIIKACKDCYAYTEEPLAYYYIRSESLSSNKFSMIKYNIAVYQKILGYNLIKACAAFLLCFIPSYFLKIMRRKIDSYRYLKKHSSFIQK</sequence>
<dbReference type="Gene3D" id="3.90.550.10">
    <property type="entry name" value="Spore Coat Polysaccharide Biosynthesis Protein SpsA, Chain A"/>
    <property type="match status" value="1"/>
</dbReference>
<dbReference type="PANTHER" id="PTHR22916">
    <property type="entry name" value="GLYCOSYLTRANSFERASE"/>
    <property type="match status" value="1"/>
</dbReference>
<keyword evidence="1" id="KW-0472">Membrane</keyword>
<dbReference type="InterPro" id="IPR029044">
    <property type="entry name" value="Nucleotide-diphossugar_trans"/>
</dbReference>
<name>A0AA90V9W7_9BACT</name>
<dbReference type="Proteomes" id="UP000423156">
    <property type="component" value="Unassembled WGS sequence"/>
</dbReference>
<reference evidence="4" key="1">
    <citation type="submission" date="2019-09" db="EMBL/GenBank/DDBJ databases">
        <title>Distinct polysaccharide growth profiles of human intestinal Prevotella copri isolates.</title>
        <authorList>
            <person name="Fehlner-Peach H."/>
            <person name="Magnabosco C."/>
            <person name="Raghavan V."/>
            <person name="Scher J.U."/>
            <person name="Tett A."/>
            <person name="Cox L.M."/>
            <person name="Gottsegen C."/>
            <person name="Watters A."/>
            <person name="Wiltshire- Gordon J.D."/>
            <person name="Segata N."/>
            <person name="Bonneau R."/>
            <person name="Littman D.R."/>
        </authorList>
    </citation>
    <scope>NUCLEOTIDE SEQUENCE [LARGE SCALE GENOMIC DNA]</scope>
    <source>
        <strain evidence="4">BU41712</strain>
    </source>
</reference>
<dbReference type="RefSeq" id="WP_153092420.1">
    <property type="nucleotide sequence ID" value="NZ_VZBX01000139.1"/>
</dbReference>
<dbReference type="AlphaFoldDB" id="A0AA90V9W7"/>
<protein>
    <submittedName>
        <fullName evidence="3">Glycosyltransferase</fullName>
    </submittedName>
</protein>
<comment type="caution">
    <text evidence="3">The sequence shown here is derived from an EMBL/GenBank/DDBJ whole genome shotgun (WGS) entry which is preliminary data.</text>
</comment>
<dbReference type="InterPro" id="IPR001173">
    <property type="entry name" value="Glyco_trans_2-like"/>
</dbReference>
<gene>
    <name evidence="3" type="ORF">F7D71_04900</name>
</gene>
<evidence type="ECO:0000313" key="4">
    <source>
        <dbReference type="Proteomes" id="UP000423156"/>
    </source>
</evidence>
<evidence type="ECO:0000256" key="1">
    <source>
        <dbReference type="SAM" id="Phobius"/>
    </source>
</evidence>
<evidence type="ECO:0000259" key="2">
    <source>
        <dbReference type="Pfam" id="PF00535"/>
    </source>
</evidence>
<dbReference type="PANTHER" id="PTHR22916:SF3">
    <property type="entry name" value="UDP-GLCNAC:BETAGAL BETA-1,3-N-ACETYLGLUCOSAMINYLTRANSFERASE-LIKE PROTEIN 1"/>
    <property type="match status" value="1"/>
</dbReference>
<dbReference type="SUPFAM" id="SSF53448">
    <property type="entry name" value="Nucleotide-diphospho-sugar transferases"/>
    <property type="match status" value="1"/>
</dbReference>
<feature type="domain" description="Glycosyltransferase 2-like" evidence="2">
    <location>
        <begin position="7"/>
        <end position="151"/>
    </location>
</feature>
<proteinExistence type="predicted"/>
<dbReference type="GO" id="GO:0016758">
    <property type="term" value="F:hexosyltransferase activity"/>
    <property type="evidence" value="ECO:0007669"/>
    <property type="project" value="UniProtKB-ARBA"/>
</dbReference>
<keyword evidence="1" id="KW-0812">Transmembrane</keyword>
<organism evidence="3 4">
    <name type="scientific">Segatella copri</name>
    <dbReference type="NCBI Taxonomy" id="165179"/>
    <lineage>
        <taxon>Bacteria</taxon>
        <taxon>Pseudomonadati</taxon>
        <taxon>Bacteroidota</taxon>
        <taxon>Bacteroidia</taxon>
        <taxon>Bacteroidales</taxon>
        <taxon>Prevotellaceae</taxon>
        <taxon>Segatella</taxon>
    </lineage>
</organism>
<keyword evidence="1" id="KW-1133">Transmembrane helix</keyword>
<dbReference type="EMBL" id="VZBZ01000066">
    <property type="protein sequence ID" value="MQN77215.1"/>
    <property type="molecule type" value="Genomic_DNA"/>
</dbReference>
<dbReference type="CDD" id="cd00761">
    <property type="entry name" value="Glyco_tranf_GTA_type"/>
    <property type="match status" value="1"/>
</dbReference>
<feature type="transmembrane region" description="Helical" evidence="1">
    <location>
        <begin position="228"/>
        <end position="250"/>
    </location>
</feature>
<dbReference type="Pfam" id="PF00535">
    <property type="entry name" value="Glycos_transf_2"/>
    <property type="match status" value="1"/>
</dbReference>